<dbReference type="RefSeq" id="WP_105395368.1">
    <property type="nucleotide sequence ID" value="NZ_CAWNTA010000071.1"/>
</dbReference>
<feature type="signal peptide" evidence="1">
    <location>
        <begin position="1"/>
        <end position="23"/>
    </location>
</feature>
<evidence type="ECO:0000313" key="3">
    <source>
        <dbReference type="Proteomes" id="UP000239550"/>
    </source>
</evidence>
<dbReference type="AlphaFoldDB" id="A0A2S8Q3M6"/>
<keyword evidence="1" id="KW-0732">Signal</keyword>
<sequence length="214" mass="24173">MNLNKKIFFIAPFLLTISSFSMACMQDPENIRNQVKNAITANGLAKTKVMSLYENCVLRVSVNTPNKLTLTSNKTVNSDNEIEESMYWYRGMQINEYQGFDRNSNEKISCVQENAFCGIAPKFTYSQSYLTNNNPGVVIEFKTKRAGWLYGDFTTAHNCRPKAEAGTSSYGLGRKGTSESCDAEYKQRGIGNIFNEWLSTNKIQAQVAYVLLRK</sequence>
<dbReference type="PROSITE" id="PS51257">
    <property type="entry name" value="PROKAR_LIPOPROTEIN"/>
    <property type="match status" value="1"/>
</dbReference>
<dbReference type="EMBL" id="PUWT01000022">
    <property type="protein sequence ID" value="PQQ26662.1"/>
    <property type="molecule type" value="Genomic_DNA"/>
</dbReference>
<reference evidence="2 3" key="1">
    <citation type="submission" date="2018-02" db="EMBL/GenBank/DDBJ databases">
        <title>Five New Genomes of Indian Photorhabdus Isolates TSA.</title>
        <authorList>
            <person name="Dubay B."/>
            <person name="Somvanshi V.S."/>
        </authorList>
    </citation>
    <scope>NUCLEOTIDE SEQUENCE [LARGE SCALE GENOMIC DNA]</scope>
    <source>
        <strain evidence="2 3">H1</strain>
    </source>
</reference>
<accession>A0A2S8Q3M6</accession>
<name>A0A2S8Q3M6_9GAMM</name>
<protein>
    <recommendedName>
        <fullName evidence="4">Lipoprotein</fullName>
    </recommendedName>
</protein>
<organism evidence="2 3">
    <name type="scientific">Photorhabdus hindustanensis</name>
    <dbReference type="NCBI Taxonomy" id="2918802"/>
    <lineage>
        <taxon>Bacteria</taxon>
        <taxon>Pseudomonadati</taxon>
        <taxon>Pseudomonadota</taxon>
        <taxon>Gammaproteobacteria</taxon>
        <taxon>Enterobacterales</taxon>
        <taxon>Morganellaceae</taxon>
        <taxon>Photorhabdus</taxon>
    </lineage>
</organism>
<proteinExistence type="predicted"/>
<evidence type="ECO:0000313" key="2">
    <source>
        <dbReference type="EMBL" id="PQQ26662.1"/>
    </source>
</evidence>
<comment type="caution">
    <text evidence="2">The sequence shown here is derived from an EMBL/GenBank/DDBJ whole genome shotgun (WGS) entry which is preliminary data.</text>
</comment>
<keyword evidence="3" id="KW-1185">Reference proteome</keyword>
<feature type="chain" id="PRO_5015442730" description="Lipoprotein" evidence="1">
    <location>
        <begin position="24"/>
        <end position="214"/>
    </location>
</feature>
<evidence type="ECO:0000256" key="1">
    <source>
        <dbReference type="SAM" id="SignalP"/>
    </source>
</evidence>
<evidence type="ECO:0008006" key="4">
    <source>
        <dbReference type="Google" id="ProtNLM"/>
    </source>
</evidence>
<gene>
    <name evidence="2" type="ORF">C6H66_08700</name>
</gene>
<dbReference type="Proteomes" id="UP000239550">
    <property type="component" value="Unassembled WGS sequence"/>
</dbReference>